<feature type="compositionally biased region" description="Low complexity" evidence="1">
    <location>
        <begin position="978"/>
        <end position="991"/>
    </location>
</feature>
<keyword evidence="3" id="KW-0808">Transferase</keyword>
<feature type="region of interest" description="Disordered" evidence="1">
    <location>
        <begin position="950"/>
        <end position="1034"/>
    </location>
</feature>
<feature type="transmembrane region" description="Helical" evidence="2">
    <location>
        <begin position="714"/>
        <end position="734"/>
    </location>
</feature>
<feature type="transmembrane region" description="Helical" evidence="2">
    <location>
        <begin position="284"/>
        <end position="304"/>
    </location>
</feature>
<keyword evidence="2" id="KW-0812">Transmembrane</keyword>
<dbReference type="Gene3D" id="3.90.550.10">
    <property type="entry name" value="Spore Coat Polysaccharide Biosynthesis Protein SpsA, Chain A"/>
    <property type="match status" value="1"/>
</dbReference>
<feature type="transmembrane region" description="Helical" evidence="2">
    <location>
        <begin position="410"/>
        <end position="431"/>
    </location>
</feature>
<keyword evidence="2" id="KW-0472">Membrane</keyword>
<feature type="compositionally biased region" description="Basic residues" evidence="1">
    <location>
        <begin position="232"/>
        <end position="241"/>
    </location>
</feature>
<protein>
    <submittedName>
        <fullName evidence="3">GT2 family glycosyltransferase</fullName>
    </submittedName>
</protein>
<dbReference type="GO" id="GO:0016740">
    <property type="term" value="F:transferase activity"/>
    <property type="evidence" value="ECO:0007669"/>
    <property type="project" value="UniProtKB-KW"/>
</dbReference>
<evidence type="ECO:0000256" key="2">
    <source>
        <dbReference type="SAM" id="Phobius"/>
    </source>
</evidence>
<feature type="transmembrane region" description="Helical" evidence="2">
    <location>
        <begin position="438"/>
        <end position="458"/>
    </location>
</feature>
<feature type="transmembrane region" description="Helical" evidence="2">
    <location>
        <begin position="655"/>
        <end position="675"/>
    </location>
</feature>
<dbReference type="InterPro" id="IPR050834">
    <property type="entry name" value="Glycosyltransf_2"/>
</dbReference>
<feature type="transmembrane region" description="Helical" evidence="2">
    <location>
        <begin position="494"/>
        <end position="514"/>
    </location>
</feature>
<keyword evidence="4" id="KW-1185">Reference proteome</keyword>
<name>A0A7Z0J6B8_9MICO</name>
<feature type="transmembrane region" description="Helical" evidence="2">
    <location>
        <begin position="687"/>
        <end position="707"/>
    </location>
</feature>
<organism evidence="3 4">
    <name type="scientific">Glaciibacter psychrotolerans</name>
    <dbReference type="NCBI Taxonomy" id="670054"/>
    <lineage>
        <taxon>Bacteria</taxon>
        <taxon>Bacillati</taxon>
        <taxon>Actinomycetota</taxon>
        <taxon>Actinomycetes</taxon>
        <taxon>Micrococcales</taxon>
        <taxon>Microbacteriaceae</taxon>
        <taxon>Glaciibacter</taxon>
    </lineage>
</organism>
<feature type="transmembrane region" description="Helical" evidence="2">
    <location>
        <begin position="553"/>
        <end position="572"/>
    </location>
</feature>
<keyword evidence="2" id="KW-1133">Transmembrane helix</keyword>
<dbReference type="SUPFAM" id="SSF53448">
    <property type="entry name" value="Nucleotide-diphospho-sugar transferases"/>
    <property type="match status" value="1"/>
</dbReference>
<dbReference type="RefSeq" id="WP_179578864.1">
    <property type="nucleotide sequence ID" value="NZ_JACCFM010000001.1"/>
</dbReference>
<dbReference type="PANTHER" id="PTHR43685">
    <property type="entry name" value="GLYCOSYLTRANSFERASE"/>
    <property type="match status" value="1"/>
</dbReference>
<dbReference type="PANTHER" id="PTHR43685:SF3">
    <property type="entry name" value="SLR2126 PROTEIN"/>
    <property type="match status" value="1"/>
</dbReference>
<reference evidence="3 4" key="1">
    <citation type="submission" date="2020-07" db="EMBL/GenBank/DDBJ databases">
        <title>Sequencing the genomes of 1000 actinobacteria strains.</title>
        <authorList>
            <person name="Klenk H.-P."/>
        </authorList>
    </citation>
    <scope>NUCLEOTIDE SEQUENCE [LARGE SCALE GENOMIC DNA]</scope>
    <source>
        <strain evidence="3 4">LI1</strain>
    </source>
</reference>
<evidence type="ECO:0000313" key="4">
    <source>
        <dbReference type="Proteomes" id="UP000537260"/>
    </source>
</evidence>
<comment type="caution">
    <text evidence="3">The sequence shown here is derived from an EMBL/GenBank/DDBJ whole genome shotgun (WGS) entry which is preliminary data.</text>
</comment>
<dbReference type="Proteomes" id="UP000537260">
    <property type="component" value="Unassembled WGS sequence"/>
</dbReference>
<feature type="compositionally biased region" description="Polar residues" evidence="1">
    <location>
        <begin position="1024"/>
        <end position="1034"/>
    </location>
</feature>
<dbReference type="AlphaFoldDB" id="A0A7Z0J6B8"/>
<evidence type="ECO:0000256" key="1">
    <source>
        <dbReference type="SAM" id="MobiDB-lite"/>
    </source>
</evidence>
<feature type="transmembrane region" description="Helical" evidence="2">
    <location>
        <begin position="251"/>
        <end position="272"/>
    </location>
</feature>
<feature type="transmembrane region" description="Helical" evidence="2">
    <location>
        <begin position="629"/>
        <end position="648"/>
    </location>
</feature>
<proteinExistence type="predicted"/>
<evidence type="ECO:0000313" key="3">
    <source>
        <dbReference type="EMBL" id="NYJ20225.1"/>
    </source>
</evidence>
<feature type="transmembrane region" description="Helical" evidence="2">
    <location>
        <begin position="913"/>
        <end position="934"/>
    </location>
</feature>
<feature type="transmembrane region" description="Helical" evidence="2">
    <location>
        <begin position="520"/>
        <end position="546"/>
    </location>
</feature>
<feature type="transmembrane region" description="Helical" evidence="2">
    <location>
        <begin position="362"/>
        <end position="390"/>
    </location>
</feature>
<accession>A0A7Z0J6B8</accession>
<gene>
    <name evidence="3" type="ORF">HNR05_002016</name>
</gene>
<feature type="region of interest" description="Disordered" evidence="1">
    <location>
        <begin position="221"/>
        <end position="241"/>
    </location>
</feature>
<dbReference type="InterPro" id="IPR029044">
    <property type="entry name" value="Nucleotide-diphossugar_trans"/>
</dbReference>
<dbReference type="Pfam" id="PF13641">
    <property type="entry name" value="Glyco_tranf_2_3"/>
    <property type="match status" value="1"/>
</dbReference>
<dbReference type="EMBL" id="JACCFM010000001">
    <property type="protein sequence ID" value="NYJ20225.1"/>
    <property type="molecule type" value="Genomic_DNA"/>
</dbReference>
<sequence>MQPRVTAILVARNGQKHLERTLDALTKQTRQPDVIITVDCGSTDATGELLAVFGPTHLLAAETDLTFGEAINAAVRVTPSPSSDNEMLWFLAQDSAPHPEALAALLGELEIAPSVAVAGPKVMEWVADDYIHDFGESVTPSGATVTLVENELDQGQYDGMSDVLGVSAGGMLVRHAVWEKLGGFDPALPVVDDALDFCIRVRLAGWRVSVASTARVATAEDGVAGPNGSSRGKPRRRRMRAERSAQLHRRLVYSPAWALPFHWLTLVPLAILRSIGQLLRKEPGAIIGEFAAAFGAAFAPMRLGNSRRRLAETRTVGWASLASLRVPSAVVRRRHALKREATITAARGEKPDLDFFSGGGGWVVVIAACVGLGVLSPLLGAQTLAGGGLLPLSGTLGELWNNVAYGWRDIGLGFVGAADPFTAVLAVLGSLTFWSPSFALVLLYFIALPAAALGAWAAAARLTRRNGLRAVAAVLWFLAPPFLTALAEGRPAAIIVHLLLPWLVVAGVGAVRSWSASASAALLFAAIVACAPSLAPALLIGWLICVVISGRRIMRFIGIPLPALALAAPLIWDQGLRANWVGLLADPGAPVAHLNPSVWQLLLGFPSGEFGGWNSILQDLGLSGVNAELIVPIVLAPLAVLAIVALFLRGSRGASFALLTALLGLGTAVAANQVFVTSAGEIPVSLWSGSGLSLYWLGLVGAAVFALRGLGRFALAPAIVLTLLLAIVAVPLAAAQSLGTSAVAKGIGRTLPAFVGAEAGIDPRVSTLELIAQPDGAMFATIVRGADVTLDSQSTLANTDLTLSSEDREFATLVGNLTSRSGLDTATPLIDHGIRFVLLRPAAVAPGAPGTTEPTTPPAAETQRRALTSLDGNSALVPVGATNFGELWQVADAADATAHETVANPGDSLIRKLSLLVIVIVFGATLLLSIPTGAGREAVREANRDAIRRQAKAAAKAARRQKRDKAPAAVQTQPASSDAVPTDAVPADAVPSTPLEGADLALEPGPALDSPDSAAHPDPDSSERTNLMENDNAH</sequence>